<gene>
    <name evidence="1" type="ORF">CANARDRAFT_27030</name>
</gene>
<keyword evidence="2" id="KW-1185">Reference proteome</keyword>
<dbReference type="Proteomes" id="UP000094801">
    <property type="component" value="Unassembled WGS sequence"/>
</dbReference>
<dbReference type="EMBL" id="KV453849">
    <property type="protein sequence ID" value="ODV86600.1"/>
    <property type="molecule type" value="Genomic_DNA"/>
</dbReference>
<name>A0A1E4T4C0_9ASCO</name>
<accession>A0A1E4T4C0</accession>
<dbReference type="AlphaFoldDB" id="A0A1E4T4C0"/>
<organism evidence="1 2">
    <name type="scientific">[Candida] arabinofermentans NRRL YB-2248</name>
    <dbReference type="NCBI Taxonomy" id="983967"/>
    <lineage>
        <taxon>Eukaryota</taxon>
        <taxon>Fungi</taxon>
        <taxon>Dikarya</taxon>
        <taxon>Ascomycota</taxon>
        <taxon>Saccharomycotina</taxon>
        <taxon>Pichiomycetes</taxon>
        <taxon>Pichiales</taxon>
        <taxon>Pichiaceae</taxon>
        <taxon>Ogataea</taxon>
        <taxon>Ogataea/Candida clade</taxon>
    </lineage>
</organism>
<reference evidence="2" key="1">
    <citation type="submission" date="2016-04" db="EMBL/GenBank/DDBJ databases">
        <title>Comparative genomics of biotechnologically important yeasts.</title>
        <authorList>
            <consortium name="DOE Joint Genome Institute"/>
            <person name="Riley R."/>
            <person name="Haridas S."/>
            <person name="Wolfe K.H."/>
            <person name="Lopes M.R."/>
            <person name="Hittinger C.T."/>
            <person name="Goker M."/>
            <person name="Salamov A."/>
            <person name="Wisecaver J."/>
            <person name="Long T.M."/>
            <person name="Aerts A.L."/>
            <person name="Barry K."/>
            <person name="Choi C."/>
            <person name="Clum A."/>
            <person name="Coughlan A.Y."/>
            <person name="Deshpande S."/>
            <person name="Douglass A.P."/>
            <person name="Hanson S.J."/>
            <person name="Klenk H.-P."/>
            <person name="Labutti K."/>
            <person name="Lapidus A."/>
            <person name="Lindquist E."/>
            <person name="Lipzen A."/>
            <person name="Meier-Kolthoff J.P."/>
            <person name="Ohm R.A."/>
            <person name="Otillar R.P."/>
            <person name="Pangilinan J."/>
            <person name="Peng Y."/>
            <person name="Rokas A."/>
            <person name="Rosa C.A."/>
            <person name="Scheuner C."/>
            <person name="Sibirny A.A."/>
            <person name="Slot J.C."/>
            <person name="Stielow J.B."/>
            <person name="Sun H."/>
            <person name="Kurtzman C.P."/>
            <person name="Blackwell M."/>
            <person name="Grigoriev I.V."/>
            <person name="Jeffries T.W."/>
        </authorList>
    </citation>
    <scope>NUCLEOTIDE SEQUENCE [LARGE SCALE GENOMIC DNA]</scope>
    <source>
        <strain evidence="2">NRRL YB-2248</strain>
    </source>
</reference>
<evidence type="ECO:0000313" key="1">
    <source>
        <dbReference type="EMBL" id="ODV86600.1"/>
    </source>
</evidence>
<evidence type="ECO:0000313" key="2">
    <source>
        <dbReference type="Proteomes" id="UP000094801"/>
    </source>
</evidence>
<sequence length="61" mass="7299">MHLERRSQPLRTTLDVEHYTDPVIKNIMKIDRIINFRRVALQDYSRATGRCYCFPSTPVYI</sequence>
<protein>
    <submittedName>
        <fullName evidence="1">Uncharacterized protein</fullName>
    </submittedName>
</protein>
<proteinExistence type="predicted"/>